<sequence>MASSSTAPHLVFPHAVESLQADRGAIRGQLRDTYNRLHSLTHDAAWILSKVAPAYPDFPLVGESQSHFVHPADAKVSILFAANQRAGAWYVKPEGEHTHAYFKSTDGHAGEHNFNLRRANLALLPLIKERGGIVLVDSTRRGKRFPDALSKTIPLWCATLNRTREIILLPTPENSPVSLEVWKEQGRLYTSPQAVGRSEHAQIEAKVEKWANELALSAYELSSLKALDRPLRPFFVSPASTLSQSPVSFETCYPVVCASASKLAEEADSLERAEGFTHEAWSRGLTPPVFWRHADEILSASREEIDEVIDRILAMRDASDASSASSPIRIRQTNLHLRFAVSTDTPSPSDLLDFAIATSKTPSTPSNPTNLCRLSAKPGKAGYNSFFAPNYLEPTLNKAATRLRDGQGMCISVEQGEAQSEANDLGVAVSLVLLTRLYNDDGNLRQPDAPAPAITKDLIRTRLQWILEAFPTVNPSRAALNRVNDFLMSKRR</sequence>
<gene>
    <name evidence="3" type="ORF">Rt10032_c01g0278</name>
</gene>
<dbReference type="GO" id="GO:0019988">
    <property type="term" value="P:charged-tRNA amino acid modification"/>
    <property type="evidence" value="ECO:0007669"/>
    <property type="project" value="InterPro"/>
</dbReference>
<dbReference type="GO" id="GO:0005737">
    <property type="term" value="C:cytoplasm"/>
    <property type="evidence" value="ECO:0007669"/>
    <property type="project" value="TreeGrafter"/>
</dbReference>
<evidence type="ECO:0000259" key="1">
    <source>
        <dbReference type="Pfam" id="PF04179"/>
    </source>
</evidence>
<reference evidence="3 4" key="1">
    <citation type="submission" date="2019-07" db="EMBL/GenBank/DDBJ databases">
        <title>Rhodotorula toruloides NBRC10032 genome sequencing.</title>
        <authorList>
            <person name="Shida Y."/>
            <person name="Takaku H."/>
            <person name="Ogasawara W."/>
            <person name="Mori K."/>
        </authorList>
    </citation>
    <scope>NUCLEOTIDE SEQUENCE [LARGE SCALE GENOMIC DNA]</scope>
    <source>
        <strain evidence="3 4">NBRC10032</strain>
    </source>
</reference>
<dbReference type="OrthoDB" id="45256at2759"/>
<dbReference type="EMBL" id="BJWK01000001">
    <property type="protein sequence ID" value="GEM06261.1"/>
    <property type="molecule type" value="Genomic_DNA"/>
</dbReference>
<dbReference type="InterPro" id="IPR033449">
    <property type="entry name" value="Rit1_N"/>
</dbReference>
<dbReference type="Proteomes" id="UP000321518">
    <property type="component" value="Unassembled WGS sequence"/>
</dbReference>
<keyword evidence="3" id="KW-0808">Transferase</keyword>
<feature type="domain" description="Rit1 N-terminal" evidence="2">
    <location>
        <begin position="29"/>
        <end position="313"/>
    </location>
</feature>
<accession>A0A511K7D7</accession>
<dbReference type="Pfam" id="PF17184">
    <property type="entry name" value="Rit1_C"/>
    <property type="match status" value="1"/>
</dbReference>
<organism evidence="3 4">
    <name type="scientific">Rhodotorula toruloides</name>
    <name type="common">Yeast</name>
    <name type="synonym">Rhodosporidium toruloides</name>
    <dbReference type="NCBI Taxonomy" id="5286"/>
    <lineage>
        <taxon>Eukaryota</taxon>
        <taxon>Fungi</taxon>
        <taxon>Dikarya</taxon>
        <taxon>Basidiomycota</taxon>
        <taxon>Pucciniomycotina</taxon>
        <taxon>Microbotryomycetes</taxon>
        <taxon>Sporidiobolales</taxon>
        <taxon>Sporidiobolaceae</taxon>
        <taxon>Rhodotorula</taxon>
    </lineage>
</organism>
<dbReference type="Pfam" id="PF04179">
    <property type="entry name" value="Init_tRNA_PT"/>
    <property type="match status" value="1"/>
</dbReference>
<protein>
    <submittedName>
        <fullName evidence="3">tRNA A64-2'-O-ribosylphosphate transferase</fullName>
    </submittedName>
</protein>
<evidence type="ECO:0000313" key="4">
    <source>
        <dbReference type="Proteomes" id="UP000321518"/>
    </source>
</evidence>
<dbReference type="PANTHER" id="PTHR31811:SF0">
    <property type="entry name" value="TRNA A64-2'-O-RIBOSYLPHOSPHATE TRANSFERASE"/>
    <property type="match status" value="1"/>
</dbReference>
<name>A0A511K7D7_RHOTO</name>
<evidence type="ECO:0000259" key="2">
    <source>
        <dbReference type="Pfam" id="PF17184"/>
    </source>
</evidence>
<comment type="caution">
    <text evidence="3">The sequence shown here is derived from an EMBL/GenBank/DDBJ whole genome shotgun (WGS) entry which is preliminary data.</text>
</comment>
<dbReference type="PANTHER" id="PTHR31811">
    <property type="entry name" value="TRNA A64-2'-O-RIBOSYLPHOSPHATE TRANSFERASE"/>
    <property type="match status" value="1"/>
</dbReference>
<feature type="domain" description="Rit1 DUSP-like" evidence="1">
    <location>
        <begin position="374"/>
        <end position="487"/>
    </location>
</feature>
<evidence type="ECO:0000313" key="3">
    <source>
        <dbReference type="EMBL" id="GEM06261.1"/>
    </source>
</evidence>
<dbReference type="AlphaFoldDB" id="A0A511K7D7"/>
<proteinExistence type="predicted"/>
<dbReference type="GO" id="GO:0043399">
    <property type="term" value="F:tRNA adenosine(64)-2'-O-ribosylphosphate transferase activity"/>
    <property type="evidence" value="ECO:0007669"/>
    <property type="project" value="InterPro"/>
</dbReference>
<dbReference type="InterPro" id="IPR007306">
    <property type="entry name" value="Rit1"/>
</dbReference>
<dbReference type="InterPro" id="IPR033421">
    <property type="entry name" value="Rit1_DUSP-like"/>
</dbReference>